<feature type="region of interest" description="Disordered" evidence="4">
    <location>
        <begin position="389"/>
        <end position="412"/>
    </location>
</feature>
<sequence>MDWSALNAQRQNFEQSVSVASTTLLADFEHLKKSYSSHKLCVWDNLNQNVQYAVALTYLNTVNFKQKLRLITESCWAVDSQGLLQSFGPRSLCSRSFVINLGQFAVTGVRWETALASITRARESRLNSHQRGIQQAPCYQPVDVTTAMVECGLENVAIGRKRKRAHAAPRNAAATPETARPASSPPAAAATPPRTTRSASSPPADVASEEPKSIEQPRRAATPLAEEDDISFAFGDGGSGDDDDDDDDDGGSSSLESPMELDHSFGFHHTIVDESNEQDVEDTARRPDTPFSPVIPLNRGPSSVFTSSASPDQDEEDKPMRNILSGVPSQSPAFQIPRSHHSGTSTTYAERRQSLLPSLKKPRLSGISQLHSTKSPFRQASPSIERSFSLVDEPSTGGNTSRRAPWLESPSTGRNSLVDIFTDGNTTPAALLKSATRRDLSLGINATTTTHEDPVLDMQTTTSSPRRDEAGSEDPDAVFLERLKGGMLSDGEIFRILESFQQPDFRFLHIGRSIDDPWAGWTTRFTLKPGQRHVLVPLHSRSRRHWILLHLDLDASVARIYDSLPPTSPVDYSDAARAIGRSLGICWDTWHVRQVDTVRQDGTIDCGIFLLTFAVHILAREPLPTRINPKLWRFIFCHQVLGNGLSSNQLGICNIFQSSLPVDAPGGATRLSKLLIDRLHAAKEEKEQLLELGRDVDLLSASVLGFVAQNDKQIEAVEVVAAAESKSIELRQKLLALAGELPTATEHDANVRQALELSINEVRDRVQTTGISAAEAKQKMQTNGKRLVAGYDAIRKEMSRRKTRSENECTQARVEMEEVAAALGAM</sequence>
<feature type="compositionally biased region" description="Acidic residues" evidence="4">
    <location>
        <begin position="239"/>
        <end position="250"/>
    </location>
</feature>
<feature type="region of interest" description="Disordered" evidence="4">
    <location>
        <begin position="448"/>
        <end position="474"/>
    </location>
</feature>
<evidence type="ECO:0000256" key="4">
    <source>
        <dbReference type="SAM" id="MobiDB-lite"/>
    </source>
</evidence>
<name>A0ABR1XFL4_9PEZI</name>
<keyword evidence="7" id="KW-1185">Reference proteome</keyword>
<feature type="compositionally biased region" description="Low complexity" evidence="4">
    <location>
        <begin position="168"/>
        <end position="204"/>
    </location>
</feature>
<comment type="similarity">
    <text evidence="1">Belongs to the peptidase C48 family.</text>
</comment>
<evidence type="ECO:0000313" key="6">
    <source>
        <dbReference type="EMBL" id="KAK8152124.1"/>
    </source>
</evidence>
<evidence type="ECO:0000313" key="7">
    <source>
        <dbReference type="Proteomes" id="UP001456524"/>
    </source>
</evidence>
<evidence type="ECO:0000256" key="2">
    <source>
        <dbReference type="ARBA" id="ARBA00022670"/>
    </source>
</evidence>
<feature type="compositionally biased region" description="Basic and acidic residues" evidence="4">
    <location>
        <begin position="209"/>
        <end position="218"/>
    </location>
</feature>
<keyword evidence="2" id="KW-0645">Protease</keyword>
<comment type="caution">
    <text evidence="6">The sequence shown here is derived from an EMBL/GenBank/DDBJ whole genome shotgun (WGS) entry which is preliminary data.</text>
</comment>
<keyword evidence="3" id="KW-0378">Hydrolase</keyword>
<feature type="domain" description="Ubiquitin-like protease family profile" evidence="5">
    <location>
        <begin position="433"/>
        <end position="617"/>
    </location>
</feature>
<proteinExistence type="inferred from homology"/>
<dbReference type="Proteomes" id="UP001456524">
    <property type="component" value="Unassembled WGS sequence"/>
</dbReference>
<reference evidence="6 7" key="1">
    <citation type="journal article" date="2022" name="G3 (Bethesda)">
        <title>Enemy or ally: a genomic approach to elucidate the lifestyle of Phyllosticta citrichinaensis.</title>
        <authorList>
            <person name="Buijs V.A."/>
            <person name="Groenewald J.Z."/>
            <person name="Haridas S."/>
            <person name="LaButti K.M."/>
            <person name="Lipzen A."/>
            <person name="Martin F.M."/>
            <person name="Barry K."/>
            <person name="Grigoriev I.V."/>
            <person name="Crous P.W."/>
            <person name="Seidl M.F."/>
        </authorList>
    </citation>
    <scope>NUCLEOTIDE SEQUENCE [LARGE SCALE GENOMIC DNA]</scope>
    <source>
        <strain evidence="6 7">CBS 129764</strain>
    </source>
</reference>
<organism evidence="6 7">
    <name type="scientific">Phyllosticta citrichinensis</name>
    <dbReference type="NCBI Taxonomy" id="1130410"/>
    <lineage>
        <taxon>Eukaryota</taxon>
        <taxon>Fungi</taxon>
        <taxon>Dikarya</taxon>
        <taxon>Ascomycota</taxon>
        <taxon>Pezizomycotina</taxon>
        <taxon>Dothideomycetes</taxon>
        <taxon>Dothideomycetes incertae sedis</taxon>
        <taxon>Botryosphaeriales</taxon>
        <taxon>Phyllostictaceae</taxon>
        <taxon>Phyllosticta</taxon>
    </lineage>
</organism>
<dbReference type="InterPro" id="IPR038765">
    <property type="entry name" value="Papain-like_cys_pep_sf"/>
</dbReference>
<dbReference type="PROSITE" id="PS50600">
    <property type="entry name" value="ULP_PROTEASE"/>
    <property type="match status" value="1"/>
</dbReference>
<evidence type="ECO:0000259" key="5">
    <source>
        <dbReference type="PROSITE" id="PS50600"/>
    </source>
</evidence>
<evidence type="ECO:0000256" key="1">
    <source>
        <dbReference type="ARBA" id="ARBA00005234"/>
    </source>
</evidence>
<gene>
    <name evidence="6" type="ORF">IWX90DRAFT_446104</name>
</gene>
<accession>A0ABR1XFL4</accession>
<dbReference type="Gene3D" id="3.40.395.10">
    <property type="entry name" value="Adenoviral Proteinase, Chain A"/>
    <property type="match status" value="1"/>
</dbReference>
<dbReference type="SUPFAM" id="SSF54001">
    <property type="entry name" value="Cysteine proteinases"/>
    <property type="match status" value="1"/>
</dbReference>
<evidence type="ECO:0000256" key="3">
    <source>
        <dbReference type="ARBA" id="ARBA00022801"/>
    </source>
</evidence>
<dbReference type="InterPro" id="IPR003653">
    <property type="entry name" value="Peptidase_C48_C"/>
</dbReference>
<feature type="region of interest" description="Disordered" evidence="4">
    <location>
        <begin position="161"/>
        <end position="260"/>
    </location>
</feature>
<dbReference type="EMBL" id="JBBWUH010000015">
    <property type="protein sequence ID" value="KAK8152124.1"/>
    <property type="molecule type" value="Genomic_DNA"/>
</dbReference>
<feature type="region of interest" description="Disordered" evidence="4">
    <location>
        <begin position="275"/>
        <end position="351"/>
    </location>
</feature>
<protein>
    <recommendedName>
        <fullName evidence="5">Ubiquitin-like protease family profile domain-containing protein</fullName>
    </recommendedName>
</protein>
<feature type="compositionally biased region" description="Polar residues" evidence="4">
    <location>
        <begin position="300"/>
        <end position="311"/>
    </location>
</feature>